<dbReference type="GO" id="GO:0015036">
    <property type="term" value="F:disulfide oxidoreductase activity"/>
    <property type="evidence" value="ECO:0007669"/>
    <property type="project" value="UniProtKB-ARBA"/>
</dbReference>
<dbReference type="InterPro" id="IPR017937">
    <property type="entry name" value="Thioredoxin_CS"/>
</dbReference>
<organism evidence="5 6">
    <name type="scientific">Pseudoroseicyclus tamaricis</name>
    <dbReference type="NCBI Taxonomy" id="2705421"/>
    <lineage>
        <taxon>Bacteria</taxon>
        <taxon>Pseudomonadati</taxon>
        <taxon>Pseudomonadota</taxon>
        <taxon>Alphaproteobacteria</taxon>
        <taxon>Rhodobacterales</taxon>
        <taxon>Paracoccaceae</taxon>
        <taxon>Pseudoroseicyclus</taxon>
    </lineage>
</organism>
<gene>
    <name evidence="5" type="ORF">GZA08_15265</name>
</gene>
<dbReference type="Proteomes" id="UP000474757">
    <property type="component" value="Unassembled WGS sequence"/>
</dbReference>
<dbReference type="AlphaFoldDB" id="A0A6B2K063"/>
<evidence type="ECO:0000313" key="6">
    <source>
        <dbReference type="Proteomes" id="UP000474757"/>
    </source>
</evidence>
<dbReference type="GO" id="GO:0030313">
    <property type="term" value="C:cell envelope"/>
    <property type="evidence" value="ECO:0007669"/>
    <property type="project" value="UniProtKB-SubCell"/>
</dbReference>
<dbReference type="PANTHER" id="PTHR42852">
    <property type="entry name" value="THIOL:DISULFIDE INTERCHANGE PROTEIN DSBE"/>
    <property type="match status" value="1"/>
</dbReference>
<keyword evidence="2" id="KW-0201">Cytochrome c-type biogenesis</keyword>
<comment type="caution">
    <text evidence="5">The sequence shown here is derived from an EMBL/GenBank/DDBJ whole genome shotgun (WGS) entry which is preliminary data.</text>
</comment>
<dbReference type="CDD" id="cd02966">
    <property type="entry name" value="TlpA_like_family"/>
    <property type="match status" value="1"/>
</dbReference>
<dbReference type="SUPFAM" id="SSF52833">
    <property type="entry name" value="Thioredoxin-like"/>
    <property type="match status" value="1"/>
</dbReference>
<dbReference type="PROSITE" id="PS51352">
    <property type="entry name" value="THIOREDOXIN_2"/>
    <property type="match status" value="1"/>
</dbReference>
<dbReference type="Pfam" id="PF08534">
    <property type="entry name" value="Redoxin"/>
    <property type="match status" value="1"/>
</dbReference>
<accession>A0A6B2K063</accession>
<evidence type="ECO:0000256" key="3">
    <source>
        <dbReference type="ARBA" id="ARBA00023284"/>
    </source>
</evidence>
<reference evidence="5 6" key="1">
    <citation type="submission" date="2020-02" db="EMBL/GenBank/DDBJ databases">
        <title>Pseudoroseicyclus tamarix, sp. nov., isolated from offshore sediment of a Tamarix chinensis forest.</title>
        <authorList>
            <person name="Gai Y."/>
        </authorList>
    </citation>
    <scope>NUCLEOTIDE SEQUENCE [LARGE SCALE GENOMIC DNA]</scope>
    <source>
        <strain evidence="5 6">CLL3-39</strain>
    </source>
</reference>
<evidence type="ECO:0000256" key="2">
    <source>
        <dbReference type="ARBA" id="ARBA00022748"/>
    </source>
</evidence>
<evidence type="ECO:0000259" key="4">
    <source>
        <dbReference type="PROSITE" id="PS51352"/>
    </source>
</evidence>
<keyword evidence="3" id="KW-0676">Redox-active center</keyword>
<dbReference type="InterPro" id="IPR036249">
    <property type="entry name" value="Thioredoxin-like_sf"/>
</dbReference>
<proteinExistence type="predicted"/>
<dbReference type="InterPro" id="IPR050553">
    <property type="entry name" value="Thioredoxin_ResA/DsbE_sf"/>
</dbReference>
<dbReference type="InterPro" id="IPR013740">
    <property type="entry name" value="Redoxin"/>
</dbReference>
<dbReference type="EMBL" id="JAAGAB010000003">
    <property type="protein sequence ID" value="NDV02329.1"/>
    <property type="molecule type" value="Genomic_DNA"/>
</dbReference>
<comment type="subcellular location">
    <subcellularLocation>
        <location evidence="1">Cell envelope</location>
    </subcellularLocation>
</comment>
<evidence type="ECO:0000256" key="1">
    <source>
        <dbReference type="ARBA" id="ARBA00004196"/>
    </source>
</evidence>
<sequence length="205" mass="21798">MIASGPAAKRPPHMALEVFDMSLSPWRTALIAACYLAPALAAIPAAAEVTEDLLTGDMRKFVAEERAVSDVAFTGPDGAEETLSDYEGQVVLVNFWATWCAPCREEMPTLAALQEEMGGEDFTVLTIATGRNPQPAIEGFFEEIGVEGLPVALDPQQQLARDMAVLGLPITILVDAKGREVGRLIGGADWNSPEAQALIASVMEG</sequence>
<dbReference type="PANTHER" id="PTHR42852:SF18">
    <property type="entry name" value="CHROMOSOME UNDETERMINED SCAFFOLD_47, WHOLE GENOME SHOTGUN SEQUENCE"/>
    <property type="match status" value="1"/>
</dbReference>
<name>A0A6B2K063_9RHOB</name>
<keyword evidence="6" id="KW-1185">Reference proteome</keyword>
<feature type="domain" description="Thioredoxin" evidence="4">
    <location>
        <begin position="37"/>
        <end position="204"/>
    </location>
</feature>
<dbReference type="Gene3D" id="3.40.30.10">
    <property type="entry name" value="Glutaredoxin"/>
    <property type="match status" value="1"/>
</dbReference>
<protein>
    <submittedName>
        <fullName evidence="5">TlpA family protein disulfide reductase</fullName>
    </submittedName>
</protein>
<evidence type="ECO:0000313" key="5">
    <source>
        <dbReference type="EMBL" id="NDV02329.1"/>
    </source>
</evidence>
<dbReference type="PROSITE" id="PS00194">
    <property type="entry name" value="THIOREDOXIN_1"/>
    <property type="match status" value="1"/>
</dbReference>
<dbReference type="InterPro" id="IPR013766">
    <property type="entry name" value="Thioredoxin_domain"/>
</dbReference>
<dbReference type="GO" id="GO:0017004">
    <property type="term" value="P:cytochrome complex assembly"/>
    <property type="evidence" value="ECO:0007669"/>
    <property type="project" value="UniProtKB-KW"/>
</dbReference>